<sequence length="672" mass="73382">MVGRATLRQGRNRTFALVDLLEAKPHLKPLVRSIIADPTEFAPFPLLHILPNLFEIEFRVRLLSPVNITLHPSSLVCFQRFGTRIESLHLSGLSFPNYLSFARVLLAFTNLRHLTCTSVAIETAGGGAPLTVLKRRLSEQMQLKTLTVDYLAPMRGATVRPFLFSPGLAPSTVEKLRIAARIGPDAFESNLPGWSRLRSLVLRFHHGGRTLTGVVKLLEEFQSPELREVVLELEPATSIPAVLRNLKSFNTDAQPAQDVLKELEHRLLRFSHLSMTWVSPPLRRRALWACELSKHFPVLSQRGVLILKSEPAFPPGHDGAVHALVVSPDSTWIASGSEDCTIILWDTNGKITRQWVPHGYEPVRSLAFSPDGRYLVSGADDGKLIVWELSASGDARQVAVLEGHSGGVTSCACSPDGTLIASGSLDATVRLWDAATFLERRVLDGWPTPEVPSLAFSPDGRCLAGGSSSGVCCVWDIACDSVLHKSVHGERHVNDDDNYYSGPESDPAARHPFTLGNTQLATASGPGVIEVWGVYSEKEKGGRLFALEHLRRVNDVSFSPDGRLLVAAVGNGTVTVWDAHSGTELSVFEGHKDGVMKVCFSPCGKYIASASWDETVRVWRTGDGSCVATCPEFNHVVTRCITFSPDGQLLVSGARNGTVIIRKMKDLVPVDI</sequence>
<feature type="repeat" description="WD" evidence="3">
    <location>
        <begin position="314"/>
        <end position="346"/>
    </location>
</feature>
<keyword evidence="1 3" id="KW-0853">WD repeat</keyword>
<organism evidence="4 5">
    <name type="scientific">Ganoderma sinense ZZ0214-1</name>
    <dbReference type="NCBI Taxonomy" id="1077348"/>
    <lineage>
        <taxon>Eukaryota</taxon>
        <taxon>Fungi</taxon>
        <taxon>Dikarya</taxon>
        <taxon>Basidiomycota</taxon>
        <taxon>Agaricomycotina</taxon>
        <taxon>Agaricomycetes</taxon>
        <taxon>Polyporales</taxon>
        <taxon>Polyporaceae</taxon>
        <taxon>Ganoderma</taxon>
    </lineage>
</organism>
<gene>
    <name evidence="4" type="ORF">GSI_01475</name>
</gene>
<dbReference type="PROSITE" id="PS00678">
    <property type="entry name" value="WD_REPEATS_1"/>
    <property type="match status" value="2"/>
</dbReference>
<evidence type="ECO:0000313" key="5">
    <source>
        <dbReference type="Proteomes" id="UP000230002"/>
    </source>
</evidence>
<evidence type="ECO:0000256" key="3">
    <source>
        <dbReference type="PROSITE-ProRule" id="PRU00221"/>
    </source>
</evidence>
<evidence type="ECO:0000256" key="1">
    <source>
        <dbReference type="ARBA" id="ARBA00022574"/>
    </source>
</evidence>
<dbReference type="InterPro" id="IPR015943">
    <property type="entry name" value="WD40/YVTN_repeat-like_dom_sf"/>
</dbReference>
<dbReference type="Gene3D" id="2.130.10.10">
    <property type="entry name" value="YVTN repeat-like/Quinoprotein amine dehydrogenase"/>
    <property type="match status" value="3"/>
</dbReference>
<dbReference type="OrthoDB" id="2748152at2759"/>
<dbReference type="Pfam" id="PF00400">
    <property type="entry name" value="WD40"/>
    <property type="match status" value="7"/>
</dbReference>
<dbReference type="InterPro" id="IPR036322">
    <property type="entry name" value="WD40_repeat_dom_sf"/>
</dbReference>
<evidence type="ECO:0000256" key="2">
    <source>
        <dbReference type="ARBA" id="ARBA00022737"/>
    </source>
</evidence>
<dbReference type="SMART" id="SM00320">
    <property type="entry name" value="WD40"/>
    <property type="match status" value="7"/>
</dbReference>
<dbReference type="SUPFAM" id="SSF50978">
    <property type="entry name" value="WD40 repeat-like"/>
    <property type="match status" value="1"/>
</dbReference>
<dbReference type="InterPro" id="IPR001680">
    <property type="entry name" value="WD40_rpt"/>
</dbReference>
<feature type="repeat" description="WD" evidence="3">
    <location>
        <begin position="363"/>
        <end position="397"/>
    </location>
</feature>
<proteinExistence type="predicted"/>
<feature type="repeat" description="WD" evidence="3">
    <location>
        <begin position="546"/>
        <end position="587"/>
    </location>
</feature>
<dbReference type="PRINTS" id="PR00320">
    <property type="entry name" value="GPROTEINBRPT"/>
</dbReference>
<dbReference type="InterPro" id="IPR020472">
    <property type="entry name" value="WD40_PAC1"/>
</dbReference>
<dbReference type="EMBL" id="AYKW01000002">
    <property type="protein sequence ID" value="PIL35815.1"/>
    <property type="molecule type" value="Genomic_DNA"/>
</dbReference>
<accession>A0A2G8SPW8</accession>
<feature type="repeat" description="WD" evidence="3">
    <location>
        <begin position="401"/>
        <end position="433"/>
    </location>
</feature>
<dbReference type="InterPro" id="IPR019775">
    <property type="entry name" value="WD40_repeat_CS"/>
</dbReference>
<dbReference type="PROSITE" id="PS50082">
    <property type="entry name" value="WD_REPEATS_2"/>
    <property type="match status" value="5"/>
</dbReference>
<dbReference type="Proteomes" id="UP000230002">
    <property type="component" value="Unassembled WGS sequence"/>
</dbReference>
<keyword evidence="2" id="KW-0677">Repeat</keyword>
<dbReference type="AlphaFoldDB" id="A0A2G8SPW8"/>
<dbReference type="InterPro" id="IPR050349">
    <property type="entry name" value="WD_LIS1/nudF_dynein_reg"/>
</dbReference>
<reference evidence="4 5" key="1">
    <citation type="journal article" date="2015" name="Sci. Rep.">
        <title>Chromosome-level genome map provides insights into diverse defense mechanisms in the medicinal fungus Ganoderma sinense.</title>
        <authorList>
            <person name="Zhu Y."/>
            <person name="Xu J."/>
            <person name="Sun C."/>
            <person name="Zhou S."/>
            <person name="Xu H."/>
            <person name="Nelson D.R."/>
            <person name="Qian J."/>
            <person name="Song J."/>
            <person name="Luo H."/>
            <person name="Xiang L."/>
            <person name="Li Y."/>
            <person name="Xu Z."/>
            <person name="Ji A."/>
            <person name="Wang L."/>
            <person name="Lu S."/>
            <person name="Hayward A."/>
            <person name="Sun W."/>
            <person name="Li X."/>
            <person name="Schwartz D.C."/>
            <person name="Wang Y."/>
            <person name="Chen S."/>
        </authorList>
    </citation>
    <scope>NUCLEOTIDE SEQUENCE [LARGE SCALE GENOMIC DNA]</scope>
    <source>
        <strain evidence="4 5">ZZ0214-1</strain>
    </source>
</reference>
<evidence type="ECO:0000313" key="4">
    <source>
        <dbReference type="EMBL" id="PIL35815.1"/>
    </source>
</evidence>
<name>A0A2G8SPW8_9APHY</name>
<comment type="caution">
    <text evidence="4">The sequence shown here is derived from an EMBL/GenBank/DDBJ whole genome shotgun (WGS) entry which is preliminary data.</text>
</comment>
<dbReference type="PANTHER" id="PTHR44129">
    <property type="entry name" value="WD REPEAT-CONTAINING PROTEIN POP1"/>
    <property type="match status" value="1"/>
</dbReference>
<keyword evidence="5" id="KW-1185">Reference proteome</keyword>
<dbReference type="STRING" id="1077348.A0A2G8SPW8"/>
<protein>
    <submittedName>
        <fullName evidence="4">Transporter</fullName>
    </submittedName>
</protein>
<dbReference type="CDD" id="cd00200">
    <property type="entry name" value="WD40"/>
    <property type="match status" value="1"/>
</dbReference>
<feature type="repeat" description="WD" evidence="3">
    <location>
        <begin position="588"/>
        <end position="629"/>
    </location>
</feature>
<dbReference type="PROSITE" id="PS50294">
    <property type="entry name" value="WD_REPEATS_REGION"/>
    <property type="match status" value="5"/>
</dbReference>